<evidence type="ECO:0000256" key="1">
    <source>
        <dbReference type="SAM" id="SignalP"/>
    </source>
</evidence>
<dbReference type="EMBL" id="JACXAC010000001">
    <property type="protein sequence ID" value="MBD2720604.1"/>
    <property type="molecule type" value="Genomic_DNA"/>
</dbReference>
<dbReference type="SUPFAM" id="SSF54160">
    <property type="entry name" value="Chromo domain-like"/>
    <property type="match status" value="1"/>
</dbReference>
<organism evidence="2 3">
    <name type="scientific">Hymenobacter armeniacus</name>
    <dbReference type="NCBI Taxonomy" id="2771358"/>
    <lineage>
        <taxon>Bacteria</taxon>
        <taxon>Pseudomonadati</taxon>
        <taxon>Bacteroidota</taxon>
        <taxon>Cytophagia</taxon>
        <taxon>Cytophagales</taxon>
        <taxon>Hymenobacteraceae</taxon>
        <taxon>Hymenobacter</taxon>
    </lineage>
</organism>
<feature type="signal peptide" evidence="1">
    <location>
        <begin position="1"/>
        <end position="20"/>
    </location>
</feature>
<accession>A0ABR8JKR3</accession>
<name>A0ABR8JKR3_9BACT</name>
<comment type="caution">
    <text evidence="2">The sequence shown here is derived from an EMBL/GenBank/DDBJ whole genome shotgun (WGS) entry which is preliminary data.</text>
</comment>
<keyword evidence="1" id="KW-0732">Signal</keyword>
<keyword evidence="3" id="KW-1185">Reference proteome</keyword>
<dbReference type="InterPro" id="IPR016197">
    <property type="entry name" value="Chromo-like_dom_sf"/>
</dbReference>
<proteinExistence type="predicted"/>
<dbReference type="Gene3D" id="2.30.30.140">
    <property type="match status" value="1"/>
</dbReference>
<dbReference type="RefSeq" id="WP_190921893.1">
    <property type="nucleotide sequence ID" value="NZ_JACXAC010000001.1"/>
</dbReference>
<reference evidence="2 3" key="1">
    <citation type="submission" date="2020-09" db="EMBL/GenBank/DDBJ databases">
        <authorList>
            <person name="Kim M.K."/>
        </authorList>
    </citation>
    <scope>NUCLEOTIDE SEQUENCE [LARGE SCALE GENOMIC DNA]</scope>
    <source>
        <strain evidence="2 3">BT189</strain>
    </source>
</reference>
<gene>
    <name evidence="2" type="ORF">IC234_00575</name>
</gene>
<evidence type="ECO:0000313" key="3">
    <source>
        <dbReference type="Proteomes" id="UP000606003"/>
    </source>
</evidence>
<protein>
    <submittedName>
        <fullName evidence="2">Uncharacterized protein</fullName>
    </submittedName>
</protein>
<dbReference type="Proteomes" id="UP000606003">
    <property type="component" value="Unassembled WGS sequence"/>
</dbReference>
<sequence length="104" mass="11289">MRLPLLLVCALSCTAAFGQAGNFKTGELVSVNAYGVSFEATVLEIAQGKYKVHYEDRDSPDEWVAADKITKFNAGKTAGGPVRGKYICNLLSPTGWYYSGTFEI</sequence>
<evidence type="ECO:0000313" key="2">
    <source>
        <dbReference type="EMBL" id="MBD2720604.1"/>
    </source>
</evidence>
<feature type="chain" id="PRO_5047170302" evidence="1">
    <location>
        <begin position="21"/>
        <end position="104"/>
    </location>
</feature>